<evidence type="ECO:0000256" key="3">
    <source>
        <dbReference type="ARBA" id="ARBA00022490"/>
    </source>
</evidence>
<feature type="compositionally biased region" description="Basic and acidic residues" evidence="6">
    <location>
        <begin position="230"/>
        <end position="239"/>
    </location>
</feature>
<feature type="region of interest" description="Disordered" evidence="6">
    <location>
        <begin position="504"/>
        <end position="525"/>
    </location>
</feature>
<feature type="compositionally biased region" description="Polar residues" evidence="6">
    <location>
        <begin position="218"/>
        <end position="229"/>
    </location>
</feature>
<accession>A0ABM4BHD0</accession>
<proteinExistence type="inferred from homology"/>
<organism evidence="7 8">
    <name type="scientific">Hydra vulgaris</name>
    <name type="common">Hydra</name>
    <name type="synonym">Hydra attenuata</name>
    <dbReference type="NCBI Taxonomy" id="6087"/>
    <lineage>
        <taxon>Eukaryota</taxon>
        <taxon>Metazoa</taxon>
        <taxon>Cnidaria</taxon>
        <taxon>Hydrozoa</taxon>
        <taxon>Hydroidolina</taxon>
        <taxon>Anthoathecata</taxon>
        <taxon>Aplanulata</taxon>
        <taxon>Hydridae</taxon>
        <taxon>Hydra</taxon>
    </lineage>
</organism>
<feature type="compositionally biased region" description="Polar residues" evidence="6">
    <location>
        <begin position="105"/>
        <end position="115"/>
    </location>
</feature>
<feature type="compositionally biased region" description="Polar residues" evidence="6">
    <location>
        <begin position="240"/>
        <end position="269"/>
    </location>
</feature>
<comment type="similarity">
    <text evidence="2">Belongs to the MAP7 family.</text>
</comment>
<reference evidence="8" key="1">
    <citation type="submission" date="2025-08" db="UniProtKB">
        <authorList>
            <consortium name="RefSeq"/>
        </authorList>
    </citation>
    <scope>IDENTIFICATION</scope>
</reference>
<gene>
    <name evidence="8" type="primary">LOC100211996</name>
</gene>
<evidence type="ECO:0000256" key="2">
    <source>
        <dbReference type="ARBA" id="ARBA00007525"/>
    </source>
</evidence>
<dbReference type="Pfam" id="PF05672">
    <property type="entry name" value="MAP7"/>
    <property type="match status" value="1"/>
</dbReference>
<feature type="compositionally biased region" description="Polar residues" evidence="6">
    <location>
        <begin position="407"/>
        <end position="424"/>
    </location>
</feature>
<feature type="compositionally biased region" description="Basic and acidic residues" evidence="6">
    <location>
        <begin position="382"/>
        <end position="400"/>
    </location>
</feature>
<evidence type="ECO:0000256" key="1">
    <source>
        <dbReference type="ARBA" id="ARBA00004245"/>
    </source>
</evidence>
<evidence type="ECO:0000256" key="4">
    <source>
        <dbReference type="ARBA" id="ARBA00023054"/>
    </source>
</evidence>
<feature type="compositionally biased region" description="Low complexity" evidence="6">
    <location>
        <begin position="372"/>
        <end position="381"/>
    </location>
</feature>
<name>A0ABM4BHD0_HYDVU</name>
<keyword evidence="3" id="KW-0963">Cytoplasm</keyword>
<feature type="compositionally biased region" description="Basic and acidic residues" evidence="6">
    <location>
        <begin position="122"/>
        <end position="145"/>
    </location>
</feature>
<feature type="region of interest" description="Disordered" evidence="6">
    <location>
        <begin position="73"/>
        <end position="158"/>
    </location>
</feature>
<protein>
    <submittedName>
        <fullName evidence="8">Myb-like protein X isoform X1</fullName>
    </submittedName>
</protein>
<feature type="region of interest" description="Disordered" evidence="6">
    <location>
        <begin position="196"/>
        <end position="492"/>
    </location>
</feature>
<keyword evidence="7" id="KW-1185">Reference proteome</keyword>
<keyword evidence="5" id="KW-0206">Cytoskeleton</keyword>
<sequence>MAEDEEASAIESCYLTESHEISHEIKEDNNMVICIEQEINIQNQSLAEDVLAAPANEIKDVLTTHANEEIVPLNLSNKSSVEDTSKAEDNENNDNLENNNKKQKSPTLHNKTQSPHVFKKSLTADELRSKKRISDSKTKEEERRAAVLQRKKKLEDEEKARKEAIYKRLSANTAPVDASAIRKKYSLSTSNLLQLRKNKQVEKDSDKKPAEKQKVMQRPQSSASTSNLLKSKDKIKTFDNKQSATVTGKDSVARSPTTRLNQRPSTALGISTYDKKTPQSTPLSEKKVKKDKDVERPSTAPKTLKSKSDSTSPPKKNDSVVRPKSDSCPPQHSSTPKKVTSPIFNTKSSVSNKSPPGVLLTEGESDTKKVVTKVTKSGIKSSESKASESKTKSKISDKSNKLVVETNKPNLEQSKTKPKTNVKNNGKIKKNDSEANSKAAKTEEEAKKALAEHRRKAKEEAEAKAKADKEKEEEERCRREEEERKLAQQLEQEEALQNALLEELRQEEEERRKKMIEEKEKRERDEKIRLEEEQRLRDEEIERKAKIELEKHLKDQELKEQELDAERIERKKRVEMIMARVSAKRLDQTNDLPTSVQNTVQTEENTYSLEINSGNEITNLKVEQSPHPDNLLENEIHSVSDPLNNTNKTLKNDTLNQVDFPVHLLLDNSDITSNDYNITNTSIVSVITDDEKVRPYHVEVSSNNNTVIQNGDAHEDITESWNKLEHHMKEMQMDTKTPSAEEKKLWKIVEGSVDISECY</sequence>
<evidence type="ECO:0000313" key="7">
    <source>
        <dbReference type="Proteomes" id="UP001652625"/>
    </source>
</evidence>
<dbReference type="RefSeq" id="XP_065648417.1">
    <property type="nucleotide sequence ID" value="XM_065792345.1"/>
</dbReference>
<keyword evidence="4" id="KW-0175">Coiled coil</keyword>
<dbReference type="Proteomes" id="UP001652625">
    <property type="component" value="Chromosome 03"/>
</dbReference>
<dbReference type="PANTHER" id="PTHR15073">
    <property type="entry name" value="MICROTUBULE-ASSOCIATED PROTEIN"/>
    <property type="match status" value="1"/>
</dbReference>
<dbReference type="InterPro" id="IPR051483">
    <property type="entry name" value="MAP7_domain-containing"/>
</dbReference>
<feature type="compositionally biased region" description="Basic and acidic residues" evidence="6">
    <location>
        <begin position="315"/>
        <end position="325"/>
    </location>
</feature>
<feature type="compositionally biased region" description="Basic and acidic residues" evidence="6">
    <location>
        <begin position="199"/>
        <end position="214"/>
    </location>
</feature>
<evidence type="ECO:0000256" key="6">
    <source>
        <dbReference type="SAM" id="MobiDB-lite"/>
    </source>
</evidence>
<dbReference type="GeneID" id="100211996"/>
<feature type="compositionally biased region" description="Polar residues" evidence="6">
    <location>
        <begin position="328"/>
        <end position="354"/>
    </location>
</feature>
<comment type="subcellular location">
    <subcellularLocation>
        <location evidence="1">Cytoplasm</location>
        <location evidence="1">Cytoskeleton</location>
    </subcellularLocation>
</comment>
<evidence type="ECO:0000313" key="8">
    <source>
        <dbReference type="RefSeq" id="XP_065648417.1"/>
    </source>
</evidence>
<feature type="compositionally biased region" description="Basic and acidic residues" evidence="6">
    <location>
        <begin position="80"/>
        <end position="89"/>
    </location>
</feature>
<evidence type="ECO:0000256" key="5">
    <source>
        <dbReference type="ARBA" id="ARBA00023212"/>
    </source>
</evidence>
<dbReference type="PANTHER" id="PTHR15073:SF1">
    <property type="entry name" value="RETICULOCYTE-BINDING PROTEIN HOMOLOG 2A"/>
    <property type="match status" value="1"/>
</dbReference>
<dbReference type="InterPro" id="IPR008604">
    <property type="entry name" value="MAP7_fam"/>
</dbReference>
<feature type="compositionally biased region" description="Basic and acidic residues" evidence="6">
    <location>
        <begin position="284"/>
        <end position="296"/>
    </location>
</feature>
<feature type="compositionally biased region" description="Basic and acidic residues" evidence="6">
    <location>
        <begin position="429"/>
        <end position="486"/>
    </location>
</feature>